<dbReference type="PANTHER" id="PTHR10622">
    <property type="entry name" value="HET DOMAIN-CONTAINING PROTEIN"/>
    <property type="match status" value="1"/>
</dbReference>
<dbReference type="AlphaFoldDB" id="A0A5C2RZL6"/>
<accession>A0A5C2RZL6</accession>
<name>A0A5C2RZL6_9APHY</name>
<dbReference type="InterPro" id="IPR058525">
    <property type="entry name" value="DUF8212"/>
</dbReference>
<sequence>MWLLRTSRAELHYFNKPPPKFAILSHTWSDNELSFQDLQALHSVATSSSDNPRSRASSKIRECCIYAESQGYEWLWIDTCCIDKTSSAELSEAVNSMYQWYASASVCYAYLQDVHAEEDGSVSDTSFRRSRWFTRGWTLQELIAPKDVHFLSADWRWLGTKRMFAAFLDLITGIDSEVLTFDRPLTSIPVAKRMSWAARRQTTRVEDEAYALMGIFQVSMPTIYGEGRRAFRRLQEEIMKSSADHTLFAWVGSFWALLRLPGHGPPILSKSPGKFTIRLHGILRHLRDTRRGL</sequence>
<keyword evidence="4" id="KW-1185">Reference proteome</keyword>
<proteinExistence type="predicted"/>
<dbReference type="InterPro" id="IPR010730">
    <property type="entry name" value="HET"/>
</dbReference>
<evidence type="ECO:0000259" key="1">
    <source>
        <dbReference type="Pfam" id="PF06985"/>
    </source>
</evidence>
<protein>
    <submittedName>
        <fullName evidence="3">HET-domain-containing protein</fullName>
    </submittedName>
</protein>
<dbReference type="Proteomes" id="UP000313359">
    <property type="component" value="Unassembled WGS sequence"/>
</dbReference>
<evidence type="ECO:0000259" key="2">
    <source>
        <dbReference type="Pfam" id="PF26640"/>
    </source>
</evidence>
<dbReference type="Pfam" id="PF26640">
    <property type="entry name" value="DUF8212"/>
    <property type="match status" value="1"/>
</dbReference>
<feature type="domain" description="Heterokaryon incompatibility" evidence="1">
    <location>
        <begin position="21"/>
        <end position="118"/>
    </location>
</feature>
<dbReference type="PANTHER" id="PTHR10622:SF10">
    <property type="entry name" value="HET DOMAIN-CONTAINING PROTEIN"/>
    <property type="match status" value="1"/>
</dbReference>
<dbReference type="STRING" id="1328759.A0A5C2RZL6"/>
<evidence type="ECO:0000313" key="3">
    <source>
        <dbReference type="EMBL" id="RPD56522.1"/>
    </source>
</evidence>
<dbReference type="OrthoDB" id="2727312at2759"/>
<organism evidence="3 4">
    <name type="scientific">Lentinus tigrinus ALCF2SS1-6</name>
    <dbReference type="NCBI Taxonomy" id="1328759"/>
    <lineage>
        <taxon>Eukaryota</taxon>
        <taxon>Fungi</taxon>
        <taxon>Dikarya</taxon>
        <taxon>Basidiomycota</taxon>
        <taxon>Agaricomycotina</taxon>
        <taxon>Agaricomycetes</taxon>
        <taxon>Polyporales</taxon>
        <taxon>Polyporaceae</taxon>
        <taxon>Lentinus</taxon>
    </lineage>
</organism>
<evidence type="ECO:0000313" key="4">
    <source>
        <dbReference type="Proteomes" id="UP000313359"/>
    </source>
</evidence>
<dbReference type="Pfam" id="PF06985">
    <property type="entry name" value="HET"/>
    <property type="match status" value="1"/>
</dbReference>
<dbReference type="EMBL" id="ML122287">
    <property type="protein sequence ID" value="RPD56522.1"/>
    <property type="molecule type" value="Genomic_DNA"/>
</dbReference>
<gene>
    <name evidence="3" type="ORF">L227DRAFT_588008</name>
</gene>
<reference evidence="3" key="1">
    <citation type="journal article" date="2018" name="Genome Biol. Evol.">
        <title>Genomics and development of Lentinus tigrinus, a white-rot wood-decaying mushroom with dimorphic fruiting bodies.</title>
        <authorList>
            <person name="Wu B."/>
            <person name="Xu Z."/>
            <person name="Knudson A."/>
            <person name="Carlson A."/>
            <person name="Chen N."/>
            <person name="Kovaka S."/>
            <person name="LaButti K."/>
            <person name="Lipzen A."/>
            <person name="Pennachio C."/>
            <person name="Riley R."/>
            <person name="Schakwitz W."/>
            <person name="Umezawa K."/>
            <person name="Ohm R.A."/>
            <person name="Grigoriev I.V."/>
            <person name="Nagy L.G."/>
            <person name="Gibbons J."/>
            <person name="Hibbett D."/>
        </authorList>
    </citation>
    <scope>NUCLEOTIDE SEQUENCE [LARGE SCALE GENOMIC DNA]</scope>
    <source>
        <strain evidence="3">ALCF2SS1-6</strain>
    </source>
</reference>
<feature type="domain" description="DUF8212" evidence="2">
    <location>
        <begin position="229"/>
        <end position="253"/>
    </location>
</feature>